<dbReference type="RefSeq" id="WP_072719798.1">
    <property type="nucleotide sequence ID" value="NZ_LN889802.1"/>
</dbReference>
<evidence type="ECO:0000259" key="1">
    <source>
        <dbReference type="Pfam" id="PF13827"/>
    </source>
</evidence>
<sequence length="126" mass="13333">MGINSAKQHFLLISACALVLEGLIAGVAVAQPDRYGAIATSASGGWGYGYDYLTRQEAEQKALRECGKSDCQVQVWFKNACGAVAKDQLGNLGWGWAVTREQAEASALSGCGTGACRIQVWACTTR</sequence>
<feature type="domain" description="DUF4189" evidence="1">
    <location>
        <begin position="35"/>
        <end position="123"/>
    </location>
</feature>
<dbReference type="OrthoDB" id="8448441at2"/>
<dbReference type="EMBL" id="CZDF01000156">
    <property type="protein sequence ID" value="CUR33157.1"/>
    <property type="molecule type" value="Genomic_DNA"/>
</dbReference>
<evidence type="ECO:0000313" key="2">
    <source>
        <dbReference type="EMBL" id="CUR33157.1"/>
    </source>
</evidence>
<organism evidence="2 3">
    <name type="scientific">Planktothrix tepida PCC 9214</name>
    <dbReference type="NCBI Taxonomy" id="671072"/>
    <lineage>
        <taxon>Bacteria</taxon>
        <taxon>Bacillati</taxon>
        <taxon>Cyanobacteriota</taxon>
        <taxon>Cyanophyceae</taxon>
        <taxon>Oscillatoriophycideae</taxon>
        <taxon>Oscillatoriales</taxon>
        <taxon>Microcoleaceae</taxon>
        <taxon>Planktothrix</taxon>
    </lineage>
</organism>
<dbReference type="AlphaFoldDB" id="A0A1J1LKP9"/>
<dbReference type="Pfam" id="PF13827">
    <property type="entry name" value="DUF4189"/>
    <property type="match status" value="1"/>
</dbReference>
<evidence type="ECO:0000313" key="3">
    <source>
        <dbReference type="Proteomes" id="UP000184315"/>
    </source>
</evidence>
<accession>A0A1J1LKP9</accession>
<dbReference type="STRING" id="671072.PL9214500404"/>
<dbReference type="InterPro" id="IPR025240">
    <property type="entry name" value="DUF4189"/>
</dbReference>
<gene>
    <name evidence="2" type="ORF">PL9214500404</name>
</gene>
<dbReference type="InterPro" id="IPR001356">
    <property type="entry name" value="HD"/>
</dbReference>
<protein>
    <recommendedName>
        <fullName evidence="1">DUF4189 domain-containing protein</fullName>
    </recommendedName>
</protein>
<reference evidence="3" key="1">
    <citation type="submission" date="2015-10" db="EMBL/GenBank/DDBJ databases">
        <authorList>
            <person name="Regsiter A."/>
            <person name="william w."/>
        </authorList>
    </citation>
    <scope>NUCLEOTIDE SEQUENCE [LARGE SCALE GENOMIC DNA]</scope>
</reference>
<keyword evidence="3" id="KW-1185">Reference proteome</keyword>
<dbReference type="GO" id="GO:0003677">
    <property type="term" value="F:DNA binding"/>
    <property type="evidence" value="ECO:0007669"/>
    <property type="project" value="InterPro"/>
</dbReference>
<name>A0A1J1LKP9_9CYAN</name>
<dbReference type="CDD" id="cd00086">
    <property type="entry name" value="homeodomain"/>
    <property type="match status" value="1"/>
</dbReference>
<dbReference type="Proteomes" id="UP000184315">
    <property type="component" value="Unassembled WGS sequence"/>
</dbReference>
<proteinExistence type="predicted"/>